<comment type="caution">
    <text evidence="1">The sequence shown here is derived from an EMBL/GenBank/DDBJ whole genome shotgun (WGS) entry which is preliminary data.</text>
</comment>
<sequence>MNRKTFLKTSLNGLVYTSLSMSLLSCLNDDHFETETNDKNTERSKKRFKPIYIISEGGDVVGKKTKSIEYDKRKKVLMNFVSLGYITENISISETNKTNNKLKIIKLNHRFSCVLFNDPLEISLPNTFRKLKFKYINYNDITENFTNKEIIF</sequence>
<organism evidence="1 2">
    <name type="scientific">Chryseobacterium taiwanense</name>
    <dbReference type="NCBI Taxonomy" id="363331"/>
    <lineage>
        <taxon>Bacteria</taxon>
        <taxon>Pseudomonadati</taxon>
        <taxon>Bacteroidota</taxon>
        <taxon>Flavobacteriia</taxon>
        <taxon>Flavobacteriales</taxon>
        <taxon>Weeksellaceae</taxon>
        <taxon>Chryseobacterium group</taxon>
        <taxon>Chryseobacterium</taxon>
    </lineage>
</organism>
<protein>
    <recommendedName>
        <fullName evidence="3">Lipoprotein</fullName>
    </recommendedName>
</protein>
<dbReference type="RefSeq" id="WP_039367545.1">
    <property type="nucleotide sequence ID" value="NZ_JWTA01000005.1"/>
</dbReference>
<dbReference type="Proteomes" id="UP000031167">
    <property type="component" value="Unassembled WGS sequence"/>
</dbReference>
<name>A0A0B4EAP7_9FLAO</name>
<evidence type="ECO:0000313" key="2">
    <source>
        <dbReference type="Proteomes" id="UP000031167"/>
    </source>
</evidence>
<dbReference type="PROSITE" id="PS51257">
    <property type="entry name" value="PROKAR_LIPOPROTEIN"/>
    <property type="match status" value="1"/>
</dbReference>
<dbReference type="OrthoDB" id="9954793at2"/>
<reference evidence="1 2" key="1">
    <citation type="submission" date="2014-12" db="EMBL/GenBank/DDBJ databases">
        <title>Genome sequencing of Chryseobacterium taiwanense TPW19.</title>
        <authorList>
            <person name="Tan P.W."/>
            <person name="Chan K.-G."/>
        </authorList>
    </citation>
    <scope>NUCLEOTIDE SEQUENCE [LARGE SCALE GENOMIC DNA]</scope>
    <source>
        <strain evidence="1 2">TPW19</strain>
    </source>
</reference>
<dbReference type="EMBL" id="JWTA01000005">
    <property type="protein sequence ID" value="KIC63698.1"/>
    <property type="molecule type" value="Genomic_DNA"/>
</dbReference>
<evidence type="ECO:0008006" key="3">
    <source>
        <dbReference type="Google" id="ProtNLM"/>
    </source>
</evidence>
<keyword evidence="2" id="KW-1185">Reference proteome</keyword>
<accession>A0A0B4EAP7</accession>
<proteinExistence type="predicted"/>
<evidence type="ECO:0000313" key="1">
    <source>
        <dbReference type="EMBL" id="KIC63698.1"/>
    </source>
</evidence>
<gene>
    <name evidence="1" type="ORF">RM51_08565</name>
</gene>
<dbReference type="AlphaFoldDB" id="A0A0B4EAP7"/>